<dbReference type="GO" id="GO:0042773">
    <property type="term" value="P:ATP synthesis coupled electron transport"/>
    <property type="evidence" value="ECO:0007669"/>
    <property type="project" value="InterPro"/>
</dbReference>
<feature type="region of interest" description="Disordered" evidence="1">
    <location>
        <begin position="32"/>
        <end position="64"/>
    </location>
</feature>
<gene>
    <name evidence="2" type="ORF">NDN08_008132</name>
</gene>
<feature type="compositionally biased region" description="Basic and acidic residues" evidence="1">
    <location>
        <begin position="113"/>
        <end position="124"/>
    </location>
</feature>
<evidence type="ECO:0000313" key="2">
    <source>
        <dbReference type="EMBL" id="KAJ8908035.1"/>
    </source>
</evidence>
<proteinExistence type="predicted"/>
<dbReference type="Proteomes" id="UP001157974">
    <property type="component" value="Unassembled WGS sequence"/>
</dbReference>
<reference evidence="2 3" key="1">
    <citation type="journal article" date="2023" name="Nat. Commun.">
        <title>Origin of minicircular mitochondrial genomes in red algae.</title>
        <authorList>
            <person name="Lee Y."/>
            <person name="Cho C.H."/>
            <person name="Lee Y.M."/>
            <person name="Park S.I."/>
            <person name="Yang J.H."/>
            <person name="West J.A."/>
            <person name="Bhattacharya D."/>
            <person name="Yoon H.S."/>
        </authorList>
    </citation>
    <scope>NUCLEOTIDE SEQUENCE [LARGE SCALE GENOMIC DNA]</scope>
    <source>
        <strain evidence="2 3">CCMP1338</strain>
        <tissue evidence="2">Whole cell</tissue>
    </source>
</reference>
<evidence type="ECO:0000256" key="1">
    <source>
        <dbReference type="SAM" id="MobiDB-lite"/>
    </source>
</evidence>
<sequence length="140" mass="15897">MRRSLIRLSSSEIGRGIWEDIKKRVTTGKFLRPDDVDDISKSPAKEHLWRYPSPGDQPEASVPQGDYEKVFNISYYDRDARRHHAKENVAVEVKVNSELPPTPGAPYVQGEGIKGDDFHAEERKRRAAHLSALETKGTKE</sequence>
<dbReference type="Pfam" id="PF07347">
    <property type="entry name" value="CI-B14_5a"/>
    <property type="match status" value="1"/>
</dbReference>
<name>A0AAV8V0N5_9RHOD</name>
<protein>
    <recommendedName>
        <fullName evidence="4">NADH dehydrogenase [ubiquinone] 1 alpha subcomplex subunit 7</fullName>
    </recommendedName>
</protein>
<keyword evidence="3" id="KW-1185">Reference proteome</keyword>
<dbReference type="EMBL" id="JAMWBK010000002">
    <property type="protein sequence ID" value="KAJ8908035.1"/>
    <property type="molecule type" value="Genomic_DNA"/>
</dbReference>
<comment type="caution">
    <text evidence="2">The sequence shown here is derived from an EMBL/GenBank/DDBJ whole genome shotgun (WGS) entry which is preliminary data.</text>
</comment>
<dbReference type="AlphaFoldDB" id="A0AAV8V0N5"/>
<dbReference type="InterPro" id="IPR009947">
    <property type="entry name" value="NDUA7"/>
</dbReference>
<feature type="region of interest" description="Disordered" evidence="1">
    <location>
        <begin position="95"/>
        <end position="140"/>
    </location>
</feature>
<evidence type="ECO:0000313" key="3">
    <source>
        <dbReference type="Proteomes" id="UP001157974"/>
    </source>
</evidence>
<organism evidence="2 3">
    <name type="scientific">Rhodosorus marinus</name>
    <dbReference type="NCBI Taxonomy" id="101924"/>
    <lineage>
        <taxon>Eukaryota</taxon>
        <taxon>Rhodophyta</taxon>
        <taxon>Stylonematophyceae</taxon>
        <taxon>Stylonematales</taxon>
        <taxon>Stylonemataceae</taxon>
        <taxon>Rhodosorus</taxon>
    </lineage>
</organism>
<accession>A0AAV8V0N5</accession>
<dbReference type="GO" id="GO:0005743">
    <property type="term" value="C:mitochondrial inner membrane"/>
    <property type="evidence" value="ECO:0007669"/>
    <property type="project" value="InterPro"/>
</dbReference>
<evidence type="ECO:0008006" key="4">
    <source>
        <dbReference type="Google" id="ProtNLM"/>
    </source>
</evidence>
<feature type="compositionally biased region" description="Basic and acidic residues" evidence="1">
    <location>
        <begin position="32"/>
        <end position="49"/>
    </location>
</feature>